<protein>
    <submittedName>
        <fullName evidence="1">Uncharacterized protein</fullName>
    </submittedName>
</protein>
<sequence>MKHELEEFVDGAGDHGFIVFSLGSLVSELPEFKAREFFEAFRQIPQRVLWRYTGVIPKNISENVKVMKWLPQNDLLAHPKAKVFITHGGTHGIYEGICNAVPMVMIPVFGDQRDNVLRMVVRGVAESLTMYDLTSEKLLGALRKVLNDESYKEKITELSRIHKDRPIEPLDLAVFWTEFVMRHGGAEHLRPAAHHLNWEVLQEDSEDQKGVKWPVNDQETNQFGADYNDDDLWL</sequence>
<organism evidence="1 2">
    <name type="scientific">Pangasius djambal</name>
    <dbReference type="NCBI Taxonomy" id="1691987"/>
    <lineage>
        <taxon>Eukaryota</taxon>
        <taxon>Metazoa</taxon>
        <taxon>Chordata</taxon>
        <taxon>Craniata</taxon>
        <taxon>Vertebrata</taxon>
        <taxon>Euteleostomi</taxon>
        <taxon>Actinopterygii</taxon>
        <taxon>Neopterygii</taxon>
        <taxon>Teleostei</taxon>
        <taxon>Ostariophysi</taxon>
        <taxon>Siluriformes</taxon>
        <taxon>Pangasiidae</taxon>
        <taxon>Pangasius</taxon>
    </lineage>
</organism>
<dbReference type="EMBL" id="CM040979">
    <property type="protein sequence ID" value="MCJ8732896.1"/>
    <property type="molecule type" value="Genomic_DNA"/>
</dbReference>
<evidence type="ECO:0000313" key="1">
    <source>
        <dbReference type="EMBL" id="MCJ8732896.1"/>
    </source>
</evidence>
<keyword evidence="2" id="KW-1185">Reference proteome</keyword>
<gene>
    <name evidence="1" type="ORF">PDJAM_G00217130</name>
</gene>
<evidence type="ECO:0000313" key="2">
    <source>
        <dbReference type="Proteomes" id="UP000830395"/>
    </source>
</evidence>
<dbReference type="Proteomes" id="UP000830395">
    <property type="component" value="Chromosome 5"/>
</dbReference>
<name>A0ACC5YCS9_9TELE</name>
<accession>A0ACC5YCS9</accession>
<reference evidence="1" key="1">
    <citation type="submission" date="2020-02" db="EMBL/GenBank/DDBJ databases">
        <title>Genome sequencing of the panga catfish, Pangasius djambal.</title>
        <authorList>
            <person name="Wen M."/>
            <person name="Zahm M."/>
            <person name="Roques C."/>
            <person name="Cabau C."/>
            <person name="Klopp C."/>
            <person name="Donnadieu C."/>
            <person name="Jouanno E."/>
            <person name="Avarre J.-C."/>
            <person name="Campet M."/>
            <person name="Ha T."/>
            <person name="Dugue R."/>
            <person name="Lampietro C."/>
            <person name="Louis A."/>
            <person name="Herpin A."/>
            <person name="Echchiki A."/>
            <person name="Berthelot C."/>
            <person name="Parey E."/>
            <person name="Roest-Crollius H."/>
            <person name="Braasch I."/>
            <person name="Postlethwait J.H."/>
            <person name="Bobe J."/>
            <person name="Montfort J."/>
            <person name="Bouchez O."/>
            <person name="Begum T."/>
            <person name="Schartl M."/>
            <person name="Gustiano R."/>
            <person name="Guiguen Y."/>
        </authorList>
    </citation>
    <scope>NUCLEOTIDE SEQUENCE</scope>
    <source>
        <strain evidence="1">Pdj_M5554</strain>
    </source>
</reference>
<proteinExistence type="predicted"/>
<comment type="caution">
    <text evidence="1">The sequence shown here is derived from an EMBL/GenBank/DDBJ whole genome shotgun (WGS) entry which is preliminary data.</text>
</comment>